<keyword evidence="9" id="KW-0812">Transmembrane</keyword>
<dbReference type="PATRIC" id="fig|641524.5.peg.4261"/>
<evidence type="ECO:0000256" key="2">
    <source>
        <dbReference type="ARBA" id="ARBA00004756"/>
    </source>
</evidence>
<reference evidence="11 12" key="1">
    <citation type="journal article" date="2013" name="Genome Announc.">
        <title>Draft Genome Sequence of Cyclobacterium qasimii Strain M12-11BT, Isolated from Arctic Marine Sediment.</title>
        <authorList>
            <person name="Shivaji S."/>
            <person name="Ara S."/>
            <person name="Singh A."/>
            <person name="Kumar Pinnaka A."/>
        </authorList>
    </citation>
    <scope>NUCLEOTIDE SEQUENCE [LARGE SCALE GENOMIC DNA]</scope>
    <source>
        <strain evidence="11 12">M12-11B</strain>
    </source>
</reference>
<evidence type="ECO:0000256" key="5">
    <source>
        <dbReference type="ARBA" id="ARBA00012693"/>
    </source>
</evidence>
<dbReference type="UniPathway" id="UPA00030"/>
<evidence type="ECO:0000313" key="11">
    <source>
        <dbReference type="EMBL" id="EPR66708.1"/>
    </source>
</evidence>
<evidence type="ECO:0000256" key="3">
    <source>
        <dbReference type="ARBA" id="ARBA00004845"/>
    </source>
</evidence>
<dbReference type="AlphaFoldDB" id="S7WRJ3"/>
<comment type="catalytic activity">
    <reaction evidence="8">
        <text>D-arabinose 5-phosphate + phosphoenolpyruvate + H2O = 3-deoxy-alpha-D-manno-2-octulosonate-8-phosphate + phosphate</text>
        <dbReference type="Rhea" id="RHEA:14053"/>
        <dbReference type="ChEBI" id="CHEBI:15377"/>
        <dbReference type="ChEBI" id="CHEBI:43474"/>
        <dbReference type="ChEBI" id="CHEBI:57693"/>
        <dbReference type="ChEBI" id="CHEBI:58702"/>
        <dbReference type="ChEBI" id="CHEBI:85985"/>
        <dbReference type="EC" id="2.5.1.55"/>
    </reaction>
</comment>
<keyword evidence="9" id="KW-0472">Membrane</keyword>
<dbReference type="Gene3D" id="3.20.20.70">
    <property type="entry name" value="Aldolase class I"/>
    <property type="match status" value="1"/>
</dbReference>
<dbReference type="eggNOG" id="COG2877">
    <property type="taxonomic scope" value="Bacteria"/>
</dbReference>
<dbReference type="GO" id="GO:0008676">
    <property type="term" value="F:3-deoxy-8-phosphooctulonate synthase activity"/>
    <property type="evidence" value="ECO:0007669"/>
    <property type="project" value="UniProtKB-EC"/>
</dbReference>
<feature type="domain" description="DAHP synthetase I/KDSA" evidence="10">
    <location>
        <begin position="13"/>
        <end position="141"/>
    </location>
</feature>
<comment type="pathway">
    <text evidence="2">Bacterial outer membrane biogenesis; lipopolysaccharide biosynthesis.</text>
</comment>
<proteinExistence type="inferred from homology"/>
<dbReference type="UniPathway" id="UPA00357">
    <property type="reaction ID" value="UER00474"/>
</dbReference>
<evidence type="ECO:0000256" key="7">
    <source>
        <dbReference type="ARBA" id="ARBA00022679"/>
    </source>
</evidence>
<dbReference type="STRING" id="641524.ADICYQ_4295"/>
<comment type="pathway">
    <text evidence="3">Carbohydrate biosynthesis; 3-deoxy-D-manno-octulosonate biosynthesis; 3-deoxy-D-manno-octulosonate from D-ribulose 5-phosphate: step 2/3.</text>
</comment>
<evidence type="ECO:0000256" key="1">
    <source>
        <dbReference type="ARBA" id="ARBA00004496"/>
    </source>
</evidence>
<dbReference type="InterPro" id="IPR006269">
    <property type="entry name" value="KDO8P_synthase"/>
</dbReference>
<dbReference type="Proteomes" id="UP000014974">
    <property type="component" value="Unassembled WGS sequence"/>
</dbReference>
<dbReference type="SUPFAM" id="SSF51569">
    <property type="entry name" value="Aldolase"/>
    <property type="match status" value="1"/>
</dbReference>
<organism evidence="11 12">
    <name type="scientific">Cyclobacterium qasimii M12-11B</name>
    <dbReference type="NCBI Taxonomy" id="641524"/>
    <lineage>
        <taxon>Bacteria</taxon>
        <taxon>Pseudomonadati</taxon>
        <taxon>Bacteroidota</taxon>
        <taxon>Cytophagia</taxon>
        <taxon>Cytophagales</taxon>
        <taxon>Cyclobacteriaceae</taxon>
        <taxon>Cyclobacterium</taxon>
    </lineage>
</organism>
<gene>
    <name evidence="11" type="ORF">ADICYQ_4295</name>
</gene>
<dbReference type="Pfam" id="PF00793">
    <property type="entry name" value="DAHP_synth_1"/>
    <property type="match status" value="1"/>
</dbReference>
<feature type="transmembrane region" description="Helical" evidence="9">
    <location>
        <begin position="157"/>
        <end position="179"/>
    </location>
</feature>
<keyword evidence="6" id="KW-0963">Cytoplasm</keyword>
<comment type="subcellular location">
    <subcellularLocation>
        <location evidence="1">Cytoplasm</location>
    </subcellularLocation>
</comment>
<dbReference type="GO" id="GO:0005737">
    <property type="term" value="C:cytoplasm"/>
    <property type="evidence" value="ECO:0007669"/>
    <property type="project" value="UniProtKB-SubCell"/>
</dbReference>
<name>S7WRJ3_9BACT</name>
<comment type="caution">
    <text evidence="11">The sequence shown here is derived from an EMBL/GenBank/DDBJ whole genome shotgun (WGS) entry which is preliminary data.</text>
</comment>
<dbReference type="InterPro" id="IPR006218">
    <property type="entry name" value="DAHP1/KDSA"/>
</dbReference>
<evidence type="ECO:0000259" key="10">
    <source>
        <dbReference type="Pfam" id="PF00793"/>
    </source>
</evidence>
<dbReference type="PANTHER" id="PTHR21057">
    <property type="entry name" value="PHOSPHO-2-DEHYDRO-3-DEOXYHEPTONATE ALDOLASE"/>
    <property type="match status" value="1"/>
</dbReference>
<evidence type="ECO:0000256" key="4">
    <source>
        <dbReference type="ARBA" id="ARBA00010499"/>
    </source>
</evidence>
<sequence length="180" mass="19918">MERSQHTMTIGKNLILGGSQPILFSGPCAVESLDICLEIGSTVKDLAAKHGFGYVFKASFDKANRTSSDSYRGIGHEKSLQVLQTVGNTLNVPLVTDVHESYQVEAVADVVDVLQIPAFLCRQTDLLIAAGKTGKAIKIKEVSLWHPKTCNMRWTRFGLLAITMWRLLKEVFLSVTIILW</sequence>
<dbReference type="EC" id="2.5.1.55" evidence="5"/>
<evidence type="ECO:0000256" key="9">
    <source>
        <dbReference type="SAM" id="Phobius"/>
    </source>
</evidence>
<accession>S7WRJ3</accession>
<comment type="similarity">
    <text evidence="4">Belongs to the KdsA family.</text>
</comment>
<dbReference type="InterPro" id="IPR013785">
    <property type="entry name" value="Aldolase_TIM"/>
</dbReference>
<dbReference type="GO" id="GO:0009103">
    <property type="term" value="P:lipopolysaccharide biosynthetic process"/>
    <property type="evidence" value="ECO:0007669"/>
    <property type="project" value="UniProtKB-UniPathway"/>
</dbReference>
<keyword evidence="9" id="KW-1133">Transmembrane helix</keyword>
<dbReference type="EMBL" id="ATNM01000142">
    <property type="protein sequence ID" value="EPR66708.1"/>
    <property type="molecule type" value="Genomic_DNA"/>
</dbReference>
<evidence type="ECO:0000256" key="6">
    <source>
        <dbReference type="ARBA" id="ARBA00022490"/>
    </source>
</evidence>
<protein>
    <recommendedName>
        <fullName evidence="5">3-deoxy-8-phosphooctulonate synthase</fullName>
        <ecNumber evidence="5">2.5.1.55</ecNumber>
    </recommendedName>
</protein>
<evidence type="ECO:0000256" key="8">
    <source>
        <dbReference type="ARBA" id="ARBA00049112"/>
    </source>
</evidence>
<evidence type="ECO:0000313" key="12">
    <source>
        <dbReference type="Proteomes" id="UP000014974"/>
    </source>
</evidence>
<keyword evidence="7 11" id="KW-0808">Transferase</keyword>